<evidence type="ECO:0000313" key="1">
    <source>
        <dbReference type="EMBL" id="SFS58508.1"/>
    </source>
</evidence>
<dbReference type="STRING" id="683125.SAMN05660206_10317"/>
<protein>
    <recommendedName>
        <fullName evidence="3">PAS fold-containing protein</fullName>
    </recommendedName>
</protein>
<dbReference type="EMBL" id="FOZZ01000003">
    <property type="protein sequence ID" value="SFS58508.1"/>
    <property type="molecule type" value="Genomic_DNA"/>
</dbReference>
<evidence type="ECO:0000313" key="2">
    <source>
        <dbReference type="Proteomes" id="UP000198785"/>
    </source>
</evidence>
<reference evidence="1 2" key="1">
    <citation type="submission" date="2016-10" db="EMBL/GenBank/DDBJ databases">
        <authorList>
            <person name="de Groot N.N."/>
        </authorList>
    </citation>
    <scope>NUCLEOTIDE SEQUENCE [LARGE SCALE GENOMIC DNA]</scope>
    <source>
        <strain evidence="1 2">DSM 22789</strain>
    </source>
</reference>
<dbReference type="AlphaFoldDB" id="A0A1I6R1W8"/>
<proteinExistence type="predicted"/>
<keyword evidence="2" id="KW-1185">Reference proteome</keyword>
<accession>A0A1I6R1W8</accession>
<sequence>MINHNFDNARHIWSRIIKSEDDKPYSFDIEIQNQLLNLFHVGPYYYYIFNCGTADFELVDTKAEEVMGYPLDCISPGFLFV</sequence>
<organism evidence="1 2">
    <name type="scientific">Sphingobacterium wenxiniae</name>
    <dbReference type="NCBI Taxonomy" id="683125"/>
    <lineage>
        <taxon>Bacteria</taxon>
        <taxon>Pseudomonadati</taxon>
        <taxon>Bacteroidota</taxon>
        <taxon>Sphingobacteriia</taxon>
        <taxon>Sphingobacteriales</taxon>
        <taxon>Sphingobacteriaceae</taxon>
        <taxon>Sphingobacterium</taxon>
    </lineage>
</organism>
<name>A0A1I6R1W8_9SPHI</name>
<dbReference type="OrthoDB" id="965844at2"/>
<evidence type="ECO:0008006" key="3">
    <source>
        <dbReference type="Google" id="ProtNLM"/>
    </source>
</evidence>
<dbReference type="RefSeq" id="WP_093364100.1">
    <property type="nucleotide sequence ID" value="NZ_FOZZ01000003.1"/>
</dbReference>
<dbReference type="Proteomes" id="UP000198785">
    <property type="component" value="Unassembled WGS sequence"/>
</dbReference>
<gene>
    <name evidence="1" type="ORF">SAMN05660206_10317</name>
</gene>